<feature type="non-terminal residue" evidence="1">
    <location>
        <position position="383"/>
    </location>
</feature>
<keyword evidence="2" id="KW-1185">Reference proteome</keyword>
<evidence type="ECO:0000313" key="1">
    <source>
        <dbReference type="EMBL" id="CAF9924490.1"/>
    </source>
</evidence>
<sequence length="383" mass="42870">MAYPFPPFFTAPQTPLQAPDMKSPPIFSNSNSVAASKRTAFTVILAIALFFWMISPFSGPPRQLDRVPFSHDSVEDYFLHFQGHRHCGIISTQLYVPPTPPDDNALKHTFYCSNRATLLEAMSGGGRHGFEKPYFPAGCHYRWYSTPEICMILERFDAIVFIGDDSLKPIYAAFNMLLRENMAIGSLKQWELNESRRDVCSCDNQLTKPECSSHMIMESQTVREKDDGYGQRSPFYCDRTPHVFIPITDSPAPEELRASFTSLLSGDPDSYKPIPVIHSLSLATSLSWSKATDSMDEWVTLADASGRNIPILWVGPNAAGHLKPPGLILTQGNNALWHYTLETMKEAKARQLDALGMFNLTLQANSWDGSNYGQRVGLVQAMM</sequence>
<gene>
    <name evidence="1" type="ORF">ALECFALPRED_002778</name>
</gene>
<comment type="caution">
    <text evidence="1">The sequence shown here is derived from an EMBL/GenBank/DDBJ whole genome shotgun (WGS) entry which is preliminary data.</text>
</comment>
<accession>A0A8H3IKQ8</accession>
<organism evidence="1 2">
    <name type="scientific">Alectoria fallacina</name>
    <dbReference type="NCBI Taxonomy" id="1903189"/>
    <lineage>
        <taxon>Eukaryota</taxon>
        <taxon>Fungi</taxon>
        <taxon>Dikarya</taxon>
        <taxon>Ascomycota</taxon>
        <taxon>Pezizomycotina</taxon>
        <taxon>Lecanoromycetes</taxon>
        <taxon>OSLEUM clade</taxon>
        <taxon>Lecanoromycetidae</taxon>
        <taxon>Lecanorales</taxon>
        <taxon>Lecanorineae</taxon>
        <taxon>Parmeliaceae</taxon>
        <taxon>Alectoria</taxon>
    </lineage>
</organism>
<dbReference type="AlphaFoldDB" id="A0A8H3IKQ8"/>
<dbReference type="EMBL" id="CAJPDR010000190">
    <property type="protein sequence ID" value="CAF9924490.1"/>
    <property type="molecule type" value="Genomic_DNA"/>
</dbReference>
<reference evidence="1" key="1">
    <citation type="submission" date="2021-03" db="EMBL/GenBank/DDBJ databases">
        <authorList>
            <person name="Tagirdzhanova G."/>
        </authorList>
    </citation>
    <scope>NUCLEOTIDE SEQUENCE</scope>
</reference>
<dbReference type="OrthoDB" id="5373426at2759"/>
<evidence type="ECO:0000313" key="2">
    <source>
        <dbReference type="Proteomes" id="UP000664203"/>
    </source>
</evidence>
<protein>
    <submittedName>
        <fullName evidence="1">Uncharacterized protein</fullName>
    </submittedName>
</protein>
<proteinExistence type="predicted"/>
<dbReference type="Proteomes" id="UP000664203">
    <property type="component" value="Unassembled WGS sequence"/>
</dbReference>
<name>A0A8H3IKQ8_9LECA</name>